<protein>
    <recommendedName>
        <fullName evidence="4">Phosphatidylinositol-4-phosphate 5-kinase</fullName>
    </recommendedName>
</protein>
<dbReference type="PANTHER" id="PTHR23084:SF263">
    <property type="entry name" value="MORN REPEAT-CONTAINING PROTEIN 1"/>
    <property type="match status" value="1"/>
</dbReference>
<proteinExistence type="predicted"/>
<dbReference type="Pfam" id="PF02493">
    <property type="entry name" value="MORN"/>
    <property type="match status" value="10"/>
</dbReference>
<dbReference type="FunFam" id="2.20.110.10:FF:000002">
    <property type="entry name" value="Phosphatidylinositol 4-phosphate 5-kinase 8"/>
    <property type="match status" value="1"/>
</dbReference>
<sequence>MENNGSFKEKSFFNGVYFGEFKSKVFHGKGKYTWSNGTIYEGDWVDGKKSGKGRIIWPCRKKFKGEVSKNDCLGNEAEKNRCVYIGNWKNNKKDGRGTVKWACGDVLDGCWSNGVLMSGVCRFANGDIYTGGFKNSFFHGKGESTGSNDVIIYEGDWVNGKITGKGLLTWPSGTNYEAKFSRSCPRGNGTYTWKDGSIFNGNWKDNKKSGKGVMKWANGDVFDGSWSNGLRHGSGVYRFANGDVCIGNFKSKFLHGKGKYTSSNGTIYKGYWDDGTMTEKIPDLENLVGDYMLLQIPNKDESDAGLSCLVTKGKNIQGVLVVEKIEQYSETTKLSVMQGKKKSSTISTFFKTVKAKMERNLQIRIRDDETM</sequence>
<keyword evidence="3" id="KW-1185">Reference proteome</keyword>
<organism evidence="2 3">
    <name type="scientific">Vicia faba</name>
    <name type="common">Broad bean</name>
    <name type="synonym">Faba vulgaris</name>
    <dbReference type="NCBI Taxonomy" id="3906"/>
    <lineage>
        <taxon>Eukaryota</taxon>
        <taxon>Viridiplantae</taxon>
        <taxon>Streptophyta</taxon>
        <taxon>Embryophyta</taxon>
        <taxon>Tracheophyta</taxon>
        <taxon>Spermatophyta</taxon>
        <taxon>Magnoliopsida</taxon>
        <taxon>eudicotyledons</taxon>
        <taxon>Gunneridae</taxon>
        <taxon>Pentapetalae</taxon>
        <taxon>rosids</taxon>
        <taxon>fabids</taxon>
        <taxon>Fabales</taxon>
        <taxon>Fabaceae</taxon>
        <taxon>Papilionoideae</taxon>
        <taxon>50 kb inversion clade</taxon>
        <taxon>NPAAA clade</taxon>
        <taxon>Hologalegina</taxon>
        <taxon>IRL clade</taxon>
        <taxon>Fabeae</taxon>
        <taxon>Vicia</taxon>
    </lineage>
</organism>
<dbReference type="GO" id="GO:0016020">
    <property type="term" value="C:membrane"/>
    <property type="evidence" value="ECO:0007669"/>
    <property type="project" value="UniProtKB-ARBA"/>
</dbReference>
<dbReference type="SMART" id="SM00698">
    <property type="entry name" value="MORN"/>
    <property type="match status" value="9"/>
</dbReference>
<evidence type="ECO:0000256" key="1">
    <source>
        <dbReference type="ARBA" id="ARBA00022737"/>
    </source>
</evidence>
<reference evidence="2 3" key="1">
    <citation type="submission" date="2023-01" db="EMBL/GenBank/DDBJ databases">
        <authorList>
            <person name="Kreplak J."/>
        </authorList>
    </citation>
    <scope>NUCLEOTIDE SEQUENCE [LARGE SCALE GENOMIC DNA]</scope>
</reference>
<accession>A0AAV0ZGL2</accession>
<evidence type="ECO:0008006" key="4">
    <source>
        <dbReference type="Google" id="ProtNLM"/>
    </source>
</evidence>
<dbReference type="PANTHER" id="PTHR23084">
    <property type="entry name" value="PHOSPHATIDYLINOSITOL-4-PHOSPHATE 5-KINASE RELATED"/>
    <property type="match status" value="1"/>
</dbReference>
<evidence type="ECO:0000313" key="3">
    <source>
        <dbReference type="Proteomes" id="UP001157006"/>
    </source>
</evidence>
<dbReference type="SUPFAM" id="SSF82185">
    <property type="entry name" value="Histone H3 K4-specific methyltransferase SET7/9 N-terminal domain"/>
    <property type="match status" value="3"/>
</dbReference>
<dbReference type="Proteomes" id="UP001157006">
    <property type="component" value="Chromosome 2"/>
</dbReference>
<dbReference type="EMBL" id="OX451737">
    <property type="protein sequence ID" value="CAI8597061.1"/>
    <property type="molecule type" value="Genomic_DNA"/>
</dbReference>
<dbReference type="AlphaFoldDB" id="A0AAV0ZGL2"/>
<keyword evidence="1" id="KW-0677">Repeat</keyword>
<evidence type="ECO:0000313" key="2">
    <source>
        <dbReference type="EMBL" id="CAI8597061.1"/>
    </source>
</evidence>
<dbReference type="Gene3D" id="2.20.110.10">
    <property type="entry name" value="Histone H3 K4-specific methyltransferase SET7/9 N-terminal domain"/>
    <property type="match status" value="5"/>
</dbReference>
<name>A0AAV0ZGL2_VICFA</name>
<gene>
    <name evidence="2" type="ORF">VFH_II064040</name>
</gene>
<dbReference type="InterPro" id="IPR003409">
    <property type="entry name" value="MORN"/>
</dbReference>